<dbReference type="AlphaFoldDB" id="A0A3M7TSF5"/>
<evidence type="ECO:0000256" key="2">
    <source>
        <dbReference type="ARBA" id="ARBA00023125"/>
    </source>
</evidence>
<accession>A0A3M7TSF5</accession>
<dbReference type="PANTHER" id="PTHR30146">
    <property type="entry name" value="LACI-RELATED TRANSCRIPTIONAL REPRESSOR"/>
    <property type="match status" value="1"/>
</dbReference>
<dbReference type="CDD" id="cd06267">
    <property type="entry name" value="PBP1_LacI_sugar_binding-like"/>
    <property type="match status" value="1"/>
</dbReference>
<sequence>MPTIKDVAKRAGVAVSTASYALSGNKKIKGSTREKVLAAAKELNYRKNGLAMDLKKNKTKTIALILSDLTGPFYSELIRGVQELVLEKGYDLIVCSSYGDESSTAVKFLRETRTDGVILLAHNIENSFIQGSAREGFPIIVLDRYVTGDPNIISINVNNVNGGYKATDYLIRNGKKSVAFISGPSNSADSNDRYKGYLNALKDHGQTPLSKWILNGNFTQEGGYQATKMLIHQGEMPESIFFANDEMAIGGLEALKESEIRVPGDISIIGFDDIQLAPYLSPPLTTMRQPKYEIGKLASHVIFQVLERVQVKESYSFDTELVERSSC</sequence>
<keyword evidence="6" id="KW-1185">Reference proteome</keyword>
<dbReference type="GO" id="GO:0003700">
    <property type="term" value="F:DNA-binding transcription factor activity"/>
    <property type="evidence" value="ECO:0007669"/>
    <property type="project" value="TreeGrafter"/>
</dbReference>
<name>A0A3M7TSF5_9BACI</name>
<organism evidence="5 6">
    <name type="scientific">Alteribacter keqinensis</name>
    <dbReference type="NCBI Taxonomy" id="2483800"/>
    <lineage>
        <taxon>Bacteria</taxon>
        <taxon>Bacillati</taxon>
        <taxon>Bacillota</taxon>
        <taxon>Bacilli</taxon>
        <taxon>Bacillales</taxon>
        <taxon>Bacillaceae</taxon>
        <taxon>Alteribacter</taxon>
    </lineage>
</organism>
<dbReference type="SUPFAM" id="SSF53822">
    <property type="entry name" value="Periplasmic binding protein-like I"/>
    <property type="match status" value="1"/>
</dbReference>
<dbReference type="InterPro" id="IPR010982">
    <property type="entry name" value="Lambda_DNA-bd_dom_sf"/>
</dbReference>
<dbReference type="InterPro" id="IPR000843">
    <property type="entry name" value="HTH_LacI"/>
</dbReference>
<gene>
    <name evidence="5" type="ORF">EBO34_13250</name>
</gene>
<dbReference type="Pfam" id="PF00356">
    <property type="entry name" value="LacI"/>
    <property type="match status" value="1"/>
</dbReference>
<evidence type="ECO:0000256" key="3">
    <source>
        <dbReference type="ARBA" id="ARBA00023163"/>
    </source>
</evidence>
<comment type="caution">
    <text evidence="5">The sequence shown here is derived from an EMBL/GenBank/DDBJ whole genome shotgun (WGS) entry which is preliminary data.</text>
</comment>
<proteinExistence type="predicted"/>
<dbReference type="CDD" id="cd01392">
    <property type="entry name" value="HTH_LacI"/>
    <property type="match status" value="1"/>
</dbReference>
<dbReference type="PANTHER" id="PTHR30146:SF109">
    <property type="entry name" value="HTH-TYPE TRANSCRIPTIONAL REGULATOR GALS"/>
    <property type="match status" value="1"/>
</dbReference>
<evidence type="ECO:0000259" key="4">
    <source>
        <dbReference type="PROSITE" id="PS50932"/>
    </source>
</evidence>
<feature type="domain" description="HTH lacI-type" evidence="4">
    <location>
        <begin position="2"/>
        <end position="56"/>
    </location>
</feature>
<dbReference type="OrthoDB" id="9775106at2"/>
<evidence type="ECO:0000256" key="1">
    <source>
        <dbReference type="ARBA" id="ARBA00023015"/>
    </source>
</evidence>
<reference evidence="5 6" key="1">
    <citation type="submission" date="2018-10" db="EMBL/GenBank/DDBJ databases">
        <title>Bacillus Keqinensis sp. nov., a moderately halophilic bacterium isolated from a saline-alkaline lake.</title>
        <authorList>
            <person name="Wang H."/>
        </authorList>
    </citation>
    <scope>NUCLEOTIDE SEQUENCE [LARGE SCALE GENOMIC DNA]</scope>
    <source>
        <strain evidence="5 6">KQ-3</strain>
    </source>
</reference>
<keyword evidence="1" id="KW-0805">Transcription regulation</keyword>
<evidence type="ECO:0000313" key="6">
    <source>
        <dbReference type="Proteomes" id="UP000278746"/>
    </source>
</evidence>
<dbReference type="PROSITE" id="PS50932">
    <property type="entry name" value="HTH_LACI_2"/>
    <property type="match status" value="1"/>
</dbReference>
<dbReference type="SUPFAM" id="SSF47413">
    <property type="entry name" value="lambda repressor-like DNA-binding domains"/>
    <property type="match status" value="1"/>
</dbReference>
<keyword evidence="2" id="KW-0238">DNA-binding</keyword>
<dbReference type="Gene3D" id="3.40.50.2300">
    <property type="match status" value="2"/>
</dbReference>
<dbReference type="Proteomes" id="UP000278746">
    <property type="component" value="Unassembled WGS sequence"/>
</dbReference>
<keyword evidence="3" id="KW-0804">Transcription</keyword>
<dbReference type="SMART" id="SM00354">
    <property type="entry name" value="HTH_LACI"/>
    <property type="match status" value="1"/>
</dbReference>
<dbReference type="GO" id="GO:0000976">
    <property type="term" value="F:transcription cis-regulatory region binding"/>
    <property type="evidence" value="ECO:0007669"/>
    <property type="project" value="TreeGrafter"/>
</dbReference>
<evidence type="ECO:0000313" key="5">
    <source>
        <dbReference type="EMBL" id="RNA67682.1"/>
    </source>
</evidence>
<dbReference type="InterPro" id="IPR028082">
    <property type="entry name" value="Peripla_BP_I"/>
</dbReference>
<dbReference type="Pfam" id="PF13377">
    <property type="entry name" value="Peripla_BP_3"/>
    <property type="match status" value="1"/>
</dbReference>
<dbReference type="EMBL" id="RHIB01000002">
    <property type="protein sequence ID" value="RNA67682.1"/>
    <property type="molecule type" value="Genomic_DNA"/>
</dbReference>
<protein>
    <submittedName>
        <fullName evidence="5">LacI family transcriptional regulator</fullName>
    </submittedName>
</protein>
<dbReference type="InterPro" id="IPR046335">
    <property type="entry name" value="LacI/GalR-like_sensor"/>
</dbReference>
<dbReference type="Gene3D" id="1.10.260.40">
    <property type="entry name" value="lambda repressor-like DNA-binding domains"/>
    <property type="match status" value="1"/>
</dbReference>
<dbReference type="RefSeq" id="WP_122899326.1">
    <property type="nucleotide sequence ID" value="NZ_RHIB01000002.1"/>
</dbReference>